<comment type="function">
    <text evidence="6">Gustatory receptor which mediates acceptance or avoidance behavior, depending on its substrates.</text>
</comment>
<dbReference type="OrthoDB" id="6366728at2759"/>
<evidence type="ECO:0000313" key="8">
    <source>
        <dbReference type="Proteomes" id="UP000786811"/>
    </source>
</evidence>
<dbReference type="GO" id="GO:0007165">
    <property type="term" value="P:signal transduction"/>
    <property type="evidence" value="ECO:0007669"/>
    <property type="project" value="UniProtKB-KW"/>
</dbReference>
<keyword evidence="2 6" id="KW-1003">Cell membrane</keyword>
<keyword evidence="8" id="KW-1185">Reference proteome</keyword>
<keyword evidence="3 6" id="KW-0812">Transmembrane</keyword>
<evidence type="ECO:0000256" key="1">
    <source>
        <dbReference type="ARBA" id="ARBA00004651"/>
    </source>
</evidence>
<feature type="transmembrane region" description="Helical" evidence="6">
    <location>
        <begin position="287"/>
        <end position="310"/>
    </location>
</feature>
<reference evidence="7" key="1">
    <citation type="submission" date="2021-04" db="EMBL/GenBank/DDBJ databases">
        <authorList>
            <person name="Chebbi M.A.C M."/>
        </authorList>
    </citation>
    <scope>NUCLEOTIDE SEQUENCE</scope>
</reference>
<evidence type="ECO:0000313" key="7">
    <source>
        <dbReference type="EMBL" id="CAG5080879.1"/>
    </source>
</evidence>
<name>A0A8J2H714_COTCN</name>
<sequence length="323" mass="37807">MIISPVYCATIIIMGLWKEEYINSDLIDKIDVCLMSYGSLILVVTWLNYIIQQKKIVNIINRLYSINNNLKSCNTYTFKSDCRMHVVFMVHFILCFVLFVCELFVRKIYAEVLWFAPFIISSWVLMQYTLLLIIISQLFESINVKIIKFEDLNRYQTINSKVLRQEFDIKDIYCINNAIMQLCDVCNQIADFYAIPTLLIIVYFITTTTYSIYYVILSVFLLKESDFMILSTVIGIWTFITVVDMVIVTLNVTRITREVSLNIHLRKILQILLLDLLRDVSYREVKFTTYGVITLDGSLLQTVIILLNFWNHGYLSNYSCPVS</sequence>
<comment type="caution">
    <text evidence="6">Lacks conserved residue(s) required for the propagation of feature annotation.</text>
</comment>
<evidence type="ECO:0000256" key="3">
    <source>
        <dbReference type="ARBA" id="ARBA00022692"/>
    </source>
</evidence>
<dbReference type="Proteomes" id="UP000786811">
    <property type="component" value="Unassembled WGS sequence"/>
</dbReference>
<comment type="subcellular location">
    <subcellularLocation>
        <location evidence="1 6">Cell membrane</location>
        <topology evidence="1 6">Multi-pass membrane protein</topology>
    </subcellularLocation>
</comment>
<dbReference type="AlphaFoldDB" id="A0A8J2H714"/>
<gene>
    <name evidence="7" type="ORF">HICCMSTLAB_LOCUS3126</name>
</gene>
<dbReference type="Pfam" id="PF08395">
    <property type="entry name" value="7tm_7"/>
    <property type="match status" value="1"/>
</dbReference>
<dbReference type="GO" id="GO:0050909">
    <property type="term" value="P:sensory perception of taste"/>
    <property type="evidence" value="ECO:0007669"/>
    <property type="project" value="InterPro"/>
</dbReference>
<feature type="transmembrane region" description="Helical" evidence="6">
    <location>
        <begin position="227"/>
        <end position="250"/>
    </location>
</feature>
<keyword evidence="4 6" id="KW-1133">Transmembrane helix</keyword>
<feature type="transmembrane region" description="Helical" evidence="6">
    <location>
        <begin position="34"/>
        <end position="51"/>
    </location>
</feature>
<feature type="transmembrane region" description="Helical" evidence="6">
    <location>
        <begin position="86"/>
        <end position="106"/>
    </location>
</feature>
<protein>
    <recommendedName>
        <fullName evidence="6">Gustatory receptor</fullName>
    </recommendedName>
</protein>
<feature type="transmembrane region" description="Helical" evidence="6">
    <location>
        <begin position="112"/>
        <end position="135"/>
    </location>
</feature>
<dbReference type="GO" id="GO:0005886">
    <property type="term" value="C:plasma membrane"/>
    <property type="evidence" value="ECO:0007669"/>
    <property type="project" value="UniProtKB-SubCell"/>
</dbReference>
<evidence type="ECO:0000256" key="6">
    <source>
        <dbReference type="RuleBase" id="RU363108"/>
    </source>
</evidence>
<keyword evidence="6 7" id="KW-0675">Receptor</keyword>
<dbReference type="InterPro" id="IPR013604">
    <property type="entry name" value="7TM_chemorcpt"/>
</dbReference>
<comment type="similarity">
    <text evidence="6">Belongs to the insect chemoreceptor superfamily. Gustatory receptor (GR) family.</text>
</comment>
<organism evidence="7 8">
    <name type="scientific">Cotesia congregata</name>
    <name type="common">Parasitoid wasp</name>
    <name type="synonym">Apanteles congregatus</name>
    <dbReference type="NCBI Taxonomy" id="51543"/>
    <lineage>
        <taxon>Eukaryota</taxon>
        <taxon>Metazoa</taxon>
        <taxon>Ecdysozoa</taxon>
        <taxon>Arthropoda</taxon>
        <taxon>Hexapoda</taxon>
        <taxon>Insecta</taxon>
        <taxon>Pterygota</taxon>
        <taxon>Neoptera</taxon>
        <taxon>Endopterygota</taxon>
        <taxon>Hymenoptera</taxon>
        <taxon>Apocrita</taxon>
        <taxon>Ichneumonoidea</taxon>
        <taxon>Braconidae</taxon>
        <taxon>Microgastrinae</taxon>
        <taxon>Cotesia</taxon>
    </lineage>
</organism>
<feature type="non-terminal residue" evidence="7">
    <location>
        <position position="323"/>
    </location>
</feature>
<keyword evidence="6" id="KW-0807">Transducer</keyword>
<evidence type="ECO:0000256" key="4">
    <source>
        <dbReference type="ARBA" id="ARBA00022989"/>
    </source>
</evidence>
<evidence type="ECO:0000256" key="5">
    <source>
        <dbReference type="ARBA" id="ARBA00023136"/>
    </source>
</evidence>
<keyword evidence="5 6" id="KW-0472">Membrane</keyword>
<evidence type="ECO:0000256" key="2">
    <source>
        <dbReference type="ARBA" id="ARBA00022475"/>
    </source>
</evidence>
<dbReference type="EMBL" id="CAJNRD030001118">
    <property type="protein sequence ID" value="CAG5080879.1"/>
    <property type="molecule type" value="Genomic_DNA"/>
</dbReference>
<proteinExistence type="inferred from homology"/>
<comment type="caution">
    <text evidence="7">The sequence shown here is derived from an EMBL/GenBank/DDBJ whole genome shotgun (WGS) entry which is preliminary data.</text>
</comment>
<accession>A0A8J2H714</accession>
<feature type="transmembrane region" description="Helical" evidence="6">
    <location>
        <begin position="198"/>
        <end position="221"/>
    </location>
</feature>